<feature type="compositionally biased region" description="Polar residues" evidence="5">
    <location>
        <begin position="183"/>
        <end position="206"/>
    </location>
</feature>
<dbReference type="InterPro" id="IPR000719">
    <property type="entry name" value="Prot_kinase_dom"/>
</dbReference>
<dbReference type="SMART" id="SM00777">
    <property type="entry name" value="Mad3_BUB1_I"/>
    <property type="match status" value="1"/>
</dbReference>
<feature type="domain" description="Protein kinase" evidence="6">
    <location>
        <begin position="965"/>
        <end position="1281"/>
    </location>
</feature>
<keyword evidence="9" id="KW-1185">Reference proteome</keyword>
<dbReference type="Pfam" id="PF00069">
    <property type="entry name" value="Pkinase"/>
    <property type="match status" value="1"/>
</dbReference>
<evidence type="ECO:0000256" key="1">
    <source>
        <dbReference type="ARBA" id="ARBA00004629"/>
    </source>
</evidence>
<dbReference type="SMART" id="SM00220">
    <property type="entry name" value="S_TKc"/>
    <property type="match status" value="1"/>
</dbReference>
<comment type="subcellular location">
    <subcellularLocation>
        <location evidence="1">Chromosome</location>
        <location evidence="1">Centromere</location>
        <location evidence="1">Kinetochore</location>
    </subcellularLocation>
</comment>
<dbReference type="EMBL" id="MU167229">
    <property type="protein sequence ID" value="KAG0149321.1"/>
    <property type="molecule type" value="Genomic_DNA"/>
</dbReference>
<organism evidence="8 9">
    <name type="scientific">Cronartium quercuum f. sp. fusiforme G11</name>
    <dbReference type="NCBI Taxonomy" id="708437"/>
    <lineage>
        <taxon>Eukaryota</taxon>
        <taxon>Fungi</taxon>
        <taxon>Dikarya</taxon>
        <taxon>Basidiomycota</taxon>
        <taxon>Pucciniomycotina</taxon>
        <taxon>Pucciniomycetes</taxon>
        <taxon>Pucciniales</taxon>
        <taxon>Coleosporiaceae</taxon>
        <taxon>Cronartium</taxon>
    </lineage>
</organism>
<evidence type="ECO:0000313" key="9">
    <source>
        <dbReference type="Proteomes" id="UP000886653"/>
    </source>
</evidence>
<dbReference type="Proteomes" id="UP000886653">
    <property type="component" value="Unassembled WGS sequence"/>
</dbReference>
<feature type="region of interest" description="Disordered" evidence="5">
    <location>
        <begin position="176"/>
        <end position="206"/>
    </location>
</feature>
<dbReference type="OrthoDB" id="248495at2759"/>
<dbReference type="PROSITE" id="PS00108">
    <property type="entry name" value="PROTEIN_KINASE_ST"/>
    <property type="match status" value="1"/>
</dbReference>
<dbReference type="Gene3D" id="1.25.40.430">
    <property type="match status" value="1"/>
</dbReference>
<keyword evidence="4" id="KW-0137">Centromere</keyword>
<dbReference type="GO" id="GO:0051754">
    <property type="term" value="P:meiotic sister chromatid cohesion, centromeric"/>
    <property type="evidence" value="ECO:0007669"/>
    <property type="project" value="TreeGrafter"/>
</dbReference>
<dbReference type="PROSITE" id="PS51489">
    <property type="entry name" value="BUB1_N"/>
    <property type="match status" value="1"/>
</dbReference>
<keyword evidence="3" id="KW-0995">Kinetochore</keyword>
<dbReference type="Pfam" id="PF08311">
    <property type="entry name" value="Mad3_BUB1_I"/>
    <property type="match status" value="1"/>
</dbReference>
<accession>A0A9P6NLL3</accession>
<dbReference type="SUPFAM" id="SSF56112">
    <property type="entry name" value="Protein kinase-like (PK-like)"/>
    <property type="match status" value="1"/>
</dbReference>
<dbReference type="InterPro" id="IPR015661">
    <property type="entry name" value="Bub1/Mad3"/>
</dbReference>
<sequence>MVQASSPVELEHQEHLDRLNLLERLERGESIDDPQLAAELLDDPLDVYLLYVRWALDTFSSDEAASKEKLLPILEKSTRKFVNNIKYRNDHRYLKLWALYARQCSRIGSTKIYEYLSSNQIGIFWSMFYEEWANAIESAFGDLKQVERVYDLGISREAQPLKRLEKRKKMLAKKIAELPPDPSHTSQSNTVNQDGASSLQSSAETQSMISSRSSKLQVVGQHLSGTQTSQSAADLLFNDPLKEHFAAPIPRPIASAPVSTSKVPPVTSSLNTPVLACDLSQLYPDQDVEVCPEELRAQKRYPTYLQVSEPWEQEPFETKKWYTYHTDGSPVLYHPTTGEPLFDYLKVESSFSSEMQLSEDEMDTPSISAYPASKLPQDDCHLPSEDLSMTSAGTFDDDFPSEAVADAEVSVKMDSPSREGSVAYVKSRNRRASVTVTTQAALDDVANMYGPRIIKDSDESDDNISDMEEEDQDYDTGYTIAGVRDATADVTYWSQPPRPEPNPVASDHMSGSSPILLGQRPMVDQPVAEFQDENCGQGQRYGEDPLAEASNCTTESSVSFSVGHRNTPAFKPTRKPLMNLTPVYDENALSSGPPFASGSKPLQTGLGVLKRVPLGEKPVIALPTTVPTDSLKGSHSSTTSASNSEREYLSRDTNSDDGYRTPLEEKAHDRFFPEESEDSMCDEEEGVDYDEHLVDIDGSSENAGRSYRPLRYVPVGDNFNALTPITERASECTSTTFPQSIVRQQGGQRNSVESDIGMDRYSQMGSEDEESELTPRANVSLGFSVGSTRLVTEKRLDFISRRVDEMQVDVKFSNQSITSFVQHQAHPAPPLEMDHRHQLHPPAMRVNHQENIRMDAENERNHLIHNQALRSPVSHDAIELPQTPNKPMQDDEPCNPFADEIIAILLDGLDPPLEHYPGFRSLSNHRADKLTQLQKRCKVRSRKQSQGGGGLDDPMWEVELDGDTYFIYEKLGEGAYGSVFKVIEAIDDENTAMYEGSTVQKAMKVESPPNLYEFSILSQLHKTLSSRLCTSVIAPHKLYAYADESFMILDYSDQGTLLDIVNRASEIGISPSTGGATKGVDELLAIFFVVELMRVVEGLHEAGFIHGDLKIDNCLVRLQGVPGGSKSWSSVYDPEGGNGWEHKGLKLIDYGRSIDTSVFPAGQQFIVNWETDEFDCEEMRTGKPWTFQPDYHGIVAIAHCLLFGSFMTEKDSQKPAFRRYHQCALWSALFDACLRPEQVPNQSRLRECRLAMETWLKENCERNGKSLKGFLKKIEVSSLSR</sequence>
<dbReference type="PANTHER" id="PTHR14030:SF4">
    <property type="entry name" value="BUB1 KINASE, ISOFORM A-RELATED"/>
    <property type="match status" value="1"/>
</dbReference>
<dbReference type="InterPro" id="IPR013212">
    <property type="entry name" value="Mad3/Bub1_I"/>
</dbReference>
<feature type="region of interest" description="Disordered" evidence="5">
    <location>
        <begin position="623"/>
        <end position="666"/>
    </location>
</feature>
<evidence type="ECO:0000259" key="7">
    <source>
        <dbReference type="PROSITE" id="PS51489"/>
    </source>
</evidence>
<feature type="compositionally biased region" description="Basic and acidic residues" evidence="5">
    <location>
        <begin position="644"/>
        <end position="666"/>
    </location>
</feature>
<evidence type="ECO:0000256" key="3">
    <source>
        <dbReference type="ARBA" id="ARBA00022838"/>
    </source>
</evidence>
<gene>
    <name evidence="8" type="ORF">CROQUDRAFT_653896</name>
</gene>
<feature type="compositionally biased region" description="Low complexity" evidence="5">
    <location>
        <begin position="630"/>
        <end position="643"/>
    </location>
</feature>
<feature type="domain" description="BUB1 N-terminal" evidence="7">
    <location>
        <begin position="32"/>
        <end position="193"/>
    </location>
</feature>
<protein>
    <submittedName>
        <fullName evidence="8">Uncharacterized protein</fullName>
    </submittedName>
</protein>
<reference evidence="8" key="1">
    <citation type="submission" date="2013-11" db="EMBL/GenBank/DDBJ databases">
        <title>Genome sequence of the fusiform rust pathogen reveals effectors for host alternation and coevolution with pine.</title>
        <authorList>
            <consortium name="DOE Joint Genome Institute"/>
            <person name="Smith K."/>
            <person name="Pendleton A."/>
            <person name="Kubisiak T."/>
            <person name="Anderson C."/>
            <person name="Salamov A."/>
            <person name="Aerts A."/>
            <person name="Riley R."/>
            <person name="Clum A."/>
            <person name="Lindquist E."/>
            <person name="Ence D."/>
            <person name="Campbell M."/>
            <person name="Kronenberg Z."/>
            <person name="Feau N."/>
            <person name="Dhillon B."/>
            <person name="Hamelin R."/>
            <person name="Burleigh J."/>
            <person name="Smith J."/>
            <person name="Yandell M."/>
            <person name="Nelson C."/>
            <person name="Grigoriev I."/>
            <person name="Davis J."/>
        </authorList>
    </citation>
    <scope>NUCLEOTIDE SEQUENCE</scope>
    <source>
        <strain evidence="8">G11</strain>
    </source>
</reference>
<dbReference type="GO" id="GO:0000776">
    <property type="term" value="C:kinetochore"/>
    <property type="evidence" value="ECO:0007669"/>
    <property type="project" value="UniProtKB-KW"/>
</dbReference>
<dbReference type="Gene3D" id="1.10.510.10">
    <property type="entry name" value="Transferase(Phosphotransferase) domain 1"/>
    <property type="match status" value="1"/>
</dbReference>
<evidence type="ECO:0000256" key="2">
    <source>
        <dbReference type="ARBA" id="ARBA00022454"/>
    </source>
</evidence>
<name>A0A9P6NLL3_9BASI</name>
<keyword evidence="2" id="KW-0158">Chromosome</keyword>
<dbReference type="PANTHER" id="PTHR14030">
    <property type="entry name" value="MITOTIC CHECKPOINT SERINE/THREONINE-PROTEIN KINASE BUB1"/>
    <property type="match status" value="1"/>
</dbReference>
<evidence type="ECO:0000256" key="4">
    <source>
        <dbReference type="ARBA" id="ARBA00023328"/>
    </source>
</evidence>
<comment type="caution">
    <text evidence="8">The sequence shown here is derived from an EMBL/GenBank/DDBJ whole genome shotgun (WGS) entry which is preliminary data.</text>
</comment>
<evidence type="ECO:0000313" key="8">
    <source>
        <dbReference type="EMBL" id="KAG0149321.1"/>
    </source>
</evidence>
<dbReference type="GO" id="GO:0007094">
    <property type="term" value="P:mitotic spindle assembly checkpoint signaling"/>
    <property type="evidence" value="ECO:0007669"/>
    <property type="project" value="InterPro"/>
</dbReference>
<dbReference type="GO" id="GO:0004672">
    <property type="term" value="F:protein kinase activity"/>
    <property type="evidence" value="ECO:0007669"/>
    <property type="project" value="InterPro"/>
</dbReference>
<dbReference type="InterPro" id="IPR011009">
    <property type="entry name" value="Kinase-like_dom_sf"/>
</dbReference>
<dbReference type="GO" id="GO:0032991">
    <property type="term" value="C:protein-containing complex"/>
    <property type="evidence" value="ECO:0007669"/>
    <property type="project" value="UniProtKB-ARBA"/>
</dbReference>
<dbReference type="GO" id="GO:0005524">
    <property type="term" value="F:ATP binding"/>
    <property type="evidence" value="ECO:0007669"/>
    <property type="project" value="InterPro"/>
</dbReference>
<proteinExistence type="predicted"/>
<dbReference type="GO" id="GO:0005634">
    <property type="term" value="C:nucleus"/>
    <property type="evidence" value="ECO:0007669"/>
    <property type="project" value="TreeGrafter"/>
</dbReference>
<evidence type="ECO:0000256" key="5">
    <source>
        <dbReference type="SAM" id="MobiDB-lite"/>
    </source>
</evidence>
<dbReference type="PROSITE" id="PS50011">
    <property type="entry name" value="PROTEIN_KINASE_DOM"/>
    <property type="match status" value="1"/>
</dbReference>
<evidence type="ECO:0000259" key="6">
    <source>
        <dbReference type="PROSITE" id="PS50011"/>
    </source>
</evidence>
<dbReference type="InterPro" id="IPR008271">
    <property type="entry name" value="Ser/Thr_kinase_AS"/>
</dbReference>